<dbReference type="Proteomes" id="UP000325902">
    <property type="component" value="Unassembled WGS sequence"/>
</dbReference>
<feature type="compositionally biased region" description="Basic residues" evidence="1">
    <location>
        <begin position="87"/>
        <end position="101"/>
    </location>
</feature>
<protein>
    <recommendedName>
        <fullName evidence="2">DUF2423 domain-containing protein</fullName>
    </recommendedName>
</protein>
<evidence type="ECO:0000256" key="1">
    <source>
        <dbReference type="SAM" id="MobiDB-lite"/>
    </source>
</evidence>
<feature type="compositionally biased region" description="Basic residues" evidence="1">
    <location>
        <begin position="112"/>
        <end position="124"/>
    </location>
</feature>
<proteinExistence type="predicted"/>
<evidence type="ECO:0000259" key="2">
    <source>
        <dbReference type="Pfam" id="PF10338"/>
    </source>
</evidence>
<gene>
    <name evidence="3" type="ORF">DBV05_g4475</name>
</gene>
<evidence type="ECO:0000313" key="4">
    <source>
        <dbReference type="Proteomes" id="UP000325902"/>
    </source>
</evidence>
<feature type="compositionally biased region" description="Low complexity" evidence="1">
    <location>
        <begin position="60"/>
        <end position="74"/>
    </location>
</feature>
<dbReference type="InterPro" id="IPR019434">
    <property type="entry name" value="DUF2423"/>
</dbReference>
<reference evidence="3 4" key="1">
    <citation type="journal article" date="2019" name="Sci. Rep.">
        <title>A multi-omics analysis of the grapevine pathogen Lasiodiplodia theobromae reveals that temperature affects the expression of virulence- and pathogenicity-related genes.</title>
        <authorList>
            <person name="Felix C."/>
            <person name="Meneses R."/>
            <person name="Goncalves M.F.M."/>
            <person name="Tilleman L."/>
            <person name="Duarte A.S."/>
            <person name="Jorrin-Novo J.V."/>
            <person name="Van de Peer Y."/>
            <person name="Deforce D."/>
            <person name="Van Nieuwerburgh F."/>
            <person name="Esteves A.C."/>
            <person name="Alves A."/>
        </authorList>
    </citation>
    <scope>NUCLEOTIDE SEQUENCE [LARGE SCALE GENOMIC DNA]</scope>
    <source>
        <strain evidence="3 4">LA-SOL3</strain>
    </source>
</reference>
<name>A0A5N5DGE3_9PEZI</name>
<feature type="region of interest" description="Disordered" evidence="1">
    <location>
        <begin position="1"/>
        <end position="25"/>
    </location>
</feature>
<evidence type="ECO:0000313" key="3">
    <source>
        <dbReference type="EMBL" id="KAB2576888.1"/>
    </source>
</evidence>
<dbReference type="OrthoDB" id="4087970at2759"/>
<keyword evidence="4" id="KW-1185">Reference proteome</keyword>
<dbReference type="PANTHER" id="PTHR28219">
    <property type="entry name" value="UPF0642 PROTEIN YBL028C"/>
    <property type="match status" value="1"/>
</dbReference>
<dbReference type="GO" id="GO:0030687">
    <property type="term" value="C:preribosome, large subunit precursor"/>
    <property type="evidence" value="ECO:0007669"/>
    <property type="project" value="TreeGrafter"/>
</dbReference>
<feature type="region of interest" description="Disordered" evidence="1">
    <location>
        <begin position="38"/>
        <end position="124"/>
    </location>
</feature>
<organism evidence="3 4">
    <name type="scientific">Lasiodiplodia theobromae</name>
    <dbReference type="NCBI Taxonomy" id="45133"/>
    <lineage>
        <taxon>Eukaryota</taxon>
        <taxon>Fungi</taxon>
        <taxon>Dikarya</taxon>
        <taxon>Ascomycota</taxon>
        <taxon>Pezizomycotina</taxon>
        <taxon>Dothideomycetes</taxon>
        <taxon>Dothideomycetes incertae sedis</taxon>
        <taxon>Botryosphaeriales</taxon>
        <taxon>Botryosphaeriaceae</taxon>
        <taxon>Lasiodiplodia</taxon>
    </lineage>
</organism>
<dbReference type="PANTHER" id="PTHR28219:SF1">
    <property type="entry name" value="UPF0642 PROTEIN YBL028C"/>
    <property type="match status" value="1"/>
</dbReference>
<accession>A0A5N5DGE3</accession>
<sequence length="124" mass="13557">MAKGARSSVRKTNNQNLKARVFGPVETARTERLSQKLLELAQQPQPPKNEMEVEKDEPENNAAQEKAPAAQAEAMDVDGAKPSMSSLKKKTGRVQKKRRGKATSTITFNNLRKGKAAGKKGGKR</sequence>
<comment type="caution">
    <text evidence="3">The sequence shown here is derived from an EMBL/GenBank/DDBJ whole genome shotgun (WGS) entry which is preliminary data.</text>
</comment>
<dbReference type="EMBL" id="VCHE01000020">
    <property type="protein sequence ID" value="KAB2576888.1"/>
    <property type="molecule type" value="Genomic_DNA"/>
</dbReference>
<dbReference type="Pfam" id="PF10338">
    <property type="entry name" value="YBL028C_N"/>
    <property type="match status" value="1"/>
</dbReference>
<feature type="domain" description="DUF2423" evidence="2">
    <location>
        <begin position="1"/>
        <end position="44"/>
    </location>
</feature>
<dbReference type="AlphaFoldDB" id="A0A5N5DGE3"/>